<organism evidence="2 3">
    <name type="scientific">Arachnia propionica</name>
    <dbReference type="NCBI Taxonomy" id="1750"/>
    <lineage>
        <taxon>Bacteria</taxon>
        <taxon>Bacillati</taxon>
        <taxon>Actinomycetota</taxon>
        <taxon>Actinomycetes</taxon>
        <taxon>Propionibacteriales</taxon>
        <taxon>Propionibacteriaceae</taxon>
        <taxon>Arachnia</taxon>
    </lineage>
</organism>
<evidence type="ECO:0000313" key="3">
    <source>
        <dbReference type="Proteomes" id="UP000280819"/>
    </source>
</evidence>
<feature type="signal peptide" evidence="1">
    <location>
        <begin position="1"/>
        <end position="26"/>
    </location>
</feature>
<dbReference type="AlphaFoldDB" id="A0A3P1T7Z9"/>
<dbReference type="OrthoDB" id="3726412at2"/>
<gene>
    <name evidence="2" type="ORF">EII34_06945</name>
</gene>
<keyword evidence="1" id="KW-0732">Signal</keyword>
<evidence type="ECO:0000313" key="2">
    <source>
        <dbReference type="EMBL" id="RRD05460.1"/>
    </source>
</evidence>
<comment type="caution">
    <text evidence="2">The sequence shown here is derived from an EMBL/GenBank/DDBJ whole genome shotgun (WGS) entry which is preliminary data.</text>
</comment>
<dbReference type="Proteomes" id="UP000280819">
    <property type="component" value="Unassembled WGS sequence"/>
</dbReference>
<evidence type="ECO:0008006" key="4">
    <source>
        <dbReference type="Google" id="ProtNLM"/>
    </source>
</evidence>
<proteinExistence type="predicted"/>
<name>A0A3P1T7Z9_9ACTN</name>
<feature type="chain" id="PRO_5038906854" description="Lipoprotein" evidence="1">
    <location>
        <begin position="27"/>
        <end position="231"/>
    </location>
</feature>
<dbReference type="PROSITE" id="PS51257">
    <property type="entry name" value="PROKAR_LIPOPROTEIN"/>
    <property type="match status" value="1"/>
</dbReference>
<reference evidence="2 3" key="1">
    <citation type="submission" date="2018-11" db="EMBL/GenBank/DDBJ databases">
        <title>Genomes From Bacteria Associated with the Canine Oral Cavity: a Test Case for Automated Genome-Based Taxonomic Assignment.</title>
        <authorList>
            <person name="Coil D.A."/>
            <person name="Jospin G."/>
            <person name="Darling A.E."/>
            <person name="Wallis C."/>
            <person name="Davis I.J."/>
            <person name="Harris S."/>
            <person name="Eisen J.A."/>
            <person name="Holcombe L.J."/>
            <person name="O'Flynn C."/>
        </authorList>
    </citation>
    <scope>NUCLEOTIDE SEQUENCE [LARGE SCALE GENOMIC DNA]</scope>
    <source>
        <strain evidence="2 3">OH887_COT-365</strain>
    </source>
</reference>
<protein>
    <recommendedName>
        <fullName evidence="4">Lipoprotein</fullName>
    </recommendedName>
</protein>
<evidence type="ECO:0000256" key="1">
    <source>
        <dbReference type="SAM" id="SignalP"/>
    </source>
</evidence>
<accession>A0A3P1T7Z9</accession>
<dbReference type="RefSeq" id="WP_124844287.1">
    <property type="nucleotide sequence ID" value="NZ_RQZG01000006.1"/>
</dbReference>
<sequence length="231" mass="25965">MRASTFLTLPLGVCSLGLISCAPPQAAAPSSTATTPQAWDPNAWEPPVKVTLKTYTEEERWALRAELLKHDEPKNSPVPGVELIRWTEGPAEHWTTVAQCLTERGFPAEAEVDSRGVIFPNGGSPEEQDDALEIAWYVCQAEYSLDPRYHDDWNEEQLGVVYDYFTQHYIPCMKAHDQPVNEKNKPTRDVYIATYNDEDADPWWPYPVAVVPQHVKKACPELPPDKALYGG</sequence>
<dbReference type="EMBL" id="RQZG01000006">
    <property type="protein sequence ID" value="RRD05460.1"/>
    <property type="molecule type" value="Genomic_DNA"/>
</dbReference>